<dbReference type="EMBL" id="QBIY01012829">
    <property type="protein sequence ID" value="RXN15756.1"/>
    <property type="molecule type" value="Genomic_DNA"/>
</dbReference>
<accession>A0A498M8S6</accession>
<dbReference type="Proteomes" id="UP000290572">
    <property type="component" value="Unassembled WGS sequence"/>
</dbReference>
<keyword evidence="2" id="KW-0012">Acyltransferase</keyword>
<dbReference type="GO" id="GO:0016746">
    <property type="term" value="F:acyltransferase activity"/>
    <property type="evidence" value="ECO:0007669"/>
    <property type="project" value="UniProtKB-KW"/>
</dbReference>
<name>A0A498M8S6_LABRO</name>
<dbReference type="AlphaFoldDB" id="A0A498M8S6"/>
<sequence>MRLIKSTHADGEEKRELPPPFRNPFVHDLRFTTAQKLQVRAAFAFADVDGAVGREMLCQPFLSGLQLEGEFPSCATCCARAGRAYQHRGITRVEPLQHRRFSTYDAGGRLSVLPAYFVQLDFSRCVSEKMQQLRVKLFTLSDRDLKLGSPRHQMNSRPALLPAVLSFSSRSLSLFTASLNSEWKRSGNCEISLIQKKRGLQLRITRTLKSALQDLLVLLLKLS</sequence>
<comment type="caution">
    <text evidence="2">The sequence shown here is derived from an EMBL/GenBank/DDBJ whole genome shotgun (WGS) entry which is preliminary data.</text>
</comment>
<evidence type="ECO:0000313" key="3">
    <source>
        <dbReference type="Proteomes" id="UP000290572"/>
    </source>
</evidence>
<feature type="compositionally biased region" description="Basic and acidic residues" evidence="1">
    <location>
        <begin position="7"/>
        <end position="17"/>
    </location>
</feature>
<reference evidence="2 3" key="1">
    <citation type="submission" date="2018-03" db="EMBL/GenBank/DDBJ databases">
        <title>Draft genome sequence of Rohu Carp (Labeo rohita).</title>
        <authorList>
            <person name="Das P."/>
            <person name="Kushwaha B."/>
            <person name="Joshi C.G."/>
            <person name="Kumar D."/>
            <person name="Nagpure N.S."/>
            <person name="Sahoo L."/>
            <person name="Das S.P."/>
            <person name="Bit A."/>
            <person name="Patnaik S."/>
            <person name="Meher P.K."/>
            <person name="Jayasankar P."/>
            <person name="Koringa P.G."/>
            <person name="Patel N.V."/>
            <person name="Hinsu A.T."/>
            <person name="Kumar R."/>
            <person name="Pandey M."/>
            <person name="Agarwal S."/>
            <person name="Srivastava S."/>
            <person name="Singh M."/>
            <person name="Iquebal M.A."/>
            <person name="Jaiswal S."/>
            <person name="Angadi U.B."/>
            <person name="Kumar N."/>
            <person name="Raza M."/>
            <person name="Shah T.M."/>
            <person name="Rai A."/>
            <person name="Jena J.K."/>
        </authorList>
    </citation>
    <scope>NUCLEOTIDE SEQUENCE [LARGE SCALE GENOMIC DNA]</scope>
    <source>
        <strain evidence="2">DASCIFA01</strain>
        <tissue evidence="2">Testis</tissue>
    </source>
</reference>
<proteinExistence type="predicted"/>
<evidence type="ECO:0000313" key="2">
    <source>
        <dbReference type="EMBL" id="RXN15756.1"/>
    </source>
</evidence>
<feature type="region of interest" description="Disordered" evidence="1">
    <location>
        <begin position="1"/>
        <end position="20"/>
    </location>
</feature>
<gene>
    <name evidence="2" type="ORF">ROHU_027918</name>
</gene>
<keyword evidence="3" id="KW-1185">Reference proteome</keyword>
<protein>
    <submittedName>
        <fullName evidence="2">Lysophosphatidylcholine acyltransferase 1-like protein</fullName>
    </submittedName>
</protein>
<keyword evidence="2" id="KW-0808">Transferase</keyword>
<evidence type="ECO:0000256" key="1">
    <source>
        <dbReference type="SAM" id="MobiDB-lite"/>
    </source>
</evidence>
<organism evidence="2 3">
    <name type="scientific">Labeo rohita</name>
    <name type="common">Indian major carp</name>
    <name type="synonym">Cyprinus rohita</name>
    <dbReference type="NCBI Taxonomy" id="84645"/>
    <lineage>
        <taxon>Eukaryota</taxon>
        <taxon>Metazoa</taxon>
        <taxon>Chordata</taxon>
        <taxon>Craniata</taxon>
        <taxon>Vertebrata</taxon>
        <taxon>Euteleostomi</taxon>
        <taxon>Actinopterygii</taxon>
        <taxon>Neopterygii</taxon>
        <taxon>Teleostei</taxon>
        <taxon>Ostariophysi</taxon>
        <taxon>Cypriniformes</taxon>
        <taxon>Cyprinidae</taxon>
        <taxon>Labeoninae</taxon>
        <taxon>Labeonini</taxon>
        <taxon>Labeo</taxon>
    </lineage>
</organism>